<dbReference type="InterPro" id="IPR011024">
    <property type="entry name" value="G_crystallin-like"/>
</dbReference>
<organism evidence="1 2">
    <name type="scientific">Streptomyces griseoloalbus</name>
    <dbReference type="NCBI Taxonomy" id="67303"/>
    <lineage>
        <taxon>Bacteria</taxon>
        <taxon>Bacillati</taxon>
        <taxon>Actinomycetota</taxon>
        <taxon>Actinomycetes</taxon>
        <taxon>Kitasatosporales</taxon>
        <taxon>Streptomycetaceae</taxon>
        <taxon>Streptomyces</taxon>
    </lineage>
</organism>
<evidence type="ECO:0000313" key="1">
    <source>
        <dbReference type="EMBL" id="MEU9352994.1"/>
    </source>
</evidence>
<keyword evidence="2" id="KW-1185">Reference proteome</keyword>
<dbReference type="Gene3D" id="2.60.20.10">
    <property type="entry name" value="Crystallins"/>
    <property type="match status" value="1"/>
</dbReference>
<comment type="caution">
    <text evidence="1">The sequence shown here is derived from an EMBL/GenBank/DDBJ whole genome shotgun (WGS) entry which is preliminary data.</text>
</comment>
<dbReference type="Proteomes" id="UP001551582">
    <property type="component" value="Unassembled WGS sequence"/>
</dbReference>
<accession>A0ABV3E8V0</accession>
<evidence type="ECO:0000313" key="2">
    <source>
        <dbReference type="Proteomes" id="UP001551582"/>
    </source>
</evidence>
<gene>
    <name evidence="1" type="ORF">AB0D65_18835</name>
</gene>
<name>A0ABV3E8V0_9ACTN</name>
<sequence length="230" mass="24658">MPAETTPSCRPHEDRFSTRTCLIAASGPCWRRQRSPQGGSAARRSSEVPARKIDAALTIICDALIMGPVTQGPERRLALPAEALHRSGLSTTGAERRPGKAHPMERPVVNLRKRLVTPAAAVALTAAAVLGISGTAHAAKADCPKGYLCAWEKPNFQGRMQQVAGDNANLRQYAVFATARSMYNNGAQCSVRVWAGTNFTGDSVLFPRGSQYHDTSGTPMRNGAGSNRWC</sequence>
<dbReference type="RefSeq" id="WP_359982012.1">
    <property type="nucleotide sequence ID" value="NZ_JBEZLS010000012.1"/>
</dbReference>
<protein>
    <submittedName>
        <fullName evidence="1">Peptidase inhibitor family I36 protein</fullName>
    </submittedName>
</protein>
<dbReference type="SUPFAM" id="SSF49695">
    <property type="entry name" value="gamma-Crystallin-like"/>
    <property type="match status" value="1"/>
</dbReference>
<reference evidence="1 2" key="1">
    <citation type="submission" date="2024-06" db="EMBL/GenBank/DDBJ databases">
        <title>The Natural Products Discovery Center: Release of the First 8490 Sequenced Strains for Exploring Actinobacteria Biosynthetic Diversity.</title>
        <authorList>
            <person name="Kalkreuter E."/>
            <person name="Kautsar S.A."/>
            <person name="Yang D."/>
            <person name="Bader C.D."/>
            <person name="Teijaro C.N."/>
            <person name="Fluegel L."/>
            <person name="Davis C.M."/>
            <person name="Simpson J.R."/>
            <person name="Lauterbach L."/>
            <person name="Steele A.D."/>
            <person name="Gui C."/>
            <person name="Meng S."/>
            <person name="Li G."/>
            <person name="Viehrig K."/>
            <person name="Ye F."/>
            <person name="Su P."/>
            <person name="Kiefer A.F."/>
            <person name="Nichols A."/>
            <person name="Cepeda A.J."/>
            <person name="Yan W."/>
            <person name="Fan B."/>
            <person name="Jiang Y."/>
            <person name="Adhikari A."/>
            <person name="Zheng C.-J."/>
            <person name="Schuster L."/>
            <person name="Cowan T.M."/>
            <person name="Smanski M.J."/>
            <person name="Chevrette M.G."/>
            <person name="De Carvalho L.P.S."/>
            <person name="Shen B."/>
        </authorList>
    </citation>
    <scope>NUCLEOTIDE SEQUENCE [LARGE SCALE GENOMIC DNA]</scope>
    <source>
        <strain evidence="1 2">NPDC048274</strain>
    </source>
</reference>
<proteinExistence type="predicted"/>
<dbReference type="EMBL" id="JBEZLS010000012">
    <property type="protein sequence ID" value="MEU9352994.1"/>
    <property type="molecule type" value="Genomic_DNA"/>
</dbReference>
<dbReference type="Pfam" id="PF03995">
    <property type="entry name" value="Inhibitor_I36"/>
    <property type="match status" value="1"/>
</dbReference>